<evidence type="ECO:0000313" key="3">
    <source>
        <dbReference type="EMBL" id="GAU87799.1"/>
    </source>
</evidence>
<gene>
    <name evidence="3" type="primary">RvY_00597-1</name>
    <name evidence="3" type="synonym">RvY_00597.1</name>
    <name evidence="3" type="ORF">RvY_00597</name>
</gene>
<evidence type="ECO:0000313" key="4">
    <source>
        <dbReference type="Proteomes" id="UP000186922"/>
    </source>
</evidence>
<keyword evidence="4" id="KW-1185">Reference proteome</keyword>
<keyword evidence="1" id="KW-0175">Coiled coil</keyword>
<evidence type="ECO:0000256" key="2">
    <source>
        <dbReference type="SAM" id="MobiDB-lite"/>
    </source>
</evidence>
<dbReference type="Proteomes" id="UP000186922">
    <property type="component" value="Unassembled WGS sequence"/>
</dbReference>
<dbReference type="OrthoDB" id="10062238at2759"/>
<proteinExistence type="predicted"/>
<sequence>MSIRPSQGEPDRKQTGISRSPEILAAQDQIRRIRLNRDPYKALQSQVRAARARKQELISEVESCTRDIANIDIIGTYVRRKVEFYTVACGALQKEIDDARAFRKGQGQRDYLSESWLTAANTDLLATIVTDTAVNEAEVKERWEELMKRRQATMEYKSRKGQIDKRIGKIRVEAHQTTRAIQIAKSDRDALRIFMHEHADRHFQTVGEYDTYIRRQEIAQSLKALEHRIAFVSDLNQAKVKEVCSAFRFWLERVKRDNVQLYEVCVAAWKWTPTNRFVKACRSLQHKAFNQRMPAEQAKLLEEQTKAIQQMLECENQSERDIARSGLDLLHFRLARSDDTDEKKRNYLLDVLDKQQNKLASLEFKDRMTKEIVYLAVQQASKIAHQLRSPDLIFSAVVHEGLVVLQRQYLAVTEDRNFALGPSPSVRRTRSSESYRITKKVLQVLLNPKKYSETCSSIDWLEFLPYGETEGGVLVRDRRKNKTTYIWFSSFDEQRDFLDLVNGERDAGKKGLDQTKDVPAKNKTTKIFLQNFQQRKFKIRGRGDAMTVLNLGEGRSLIPEEYTV</sequence>
<protein>
    <submittedName>
        <fullName evidence="3">Uncharacterized protein</fullName>
    </submittedName>
</protein>
<feature type="region of interest" description="Disordered" evidence="2">
    <location>
        <begin position="1"/>
        <end position="21"/>
    </location>
</feature>
<dbReference type="EMBL" id="BDGG01000001">
    <property type="protein sequence ID" value="GAU87799.1"/>
    <property type="molecule type" value="Genomic_DNA"/>
</dbReference>
<reference evidence="3 4" key="1">
    <citation type="journal article" date="2016" name="Nat. Commun.">
        <title>Extremotolerant tardigrade genome and improved radiotolerance of human cultured cells by tardigrade-unique protein.</title>
        <authorList>
            <person name="Hashimoto T."/>
            <person name="Horikawa D.D."/>
            <person name="Saito Y."/>
            <person name="Kuwahara H."/>
            <person name="Kozuka-Hata H."/>
            <person name="Shin-I T."/>
            <person name="Minakuchi Y."/>
            <person name="Ohishi K."/>
            <person name="Motoyama A."/>
            <person name="Aizu T."/>
            <person name="Enomoto A."/>
            <person name="Kondo K."/>
            <person name="Tanaka S."/>
            <person name="Hara Y."/>
            <person name="Koshikawa S."/>
            <person name="Sagara H."/>
            <person name="Miura T."/>
            <person name="Yokobori S."/>
            <person name="Miyagawa K."/>
            <person name="Suzuki Y."/>
            <person name="Kubo T."/>
            <person name="Oyama M."/>
            <person name="Kohara Y."/>
            <person name="Fujiyama A."/>
            <person name="Arakawa K."/>
            <person name="Katayama T."/>
            <person name="Toyoda A."/>
            <person name="Kunieda T."/>
        </authorList>
    </citation>
    <scope>NUCLEOTIDE SEQUENCE [LARGE SCALE GENOMIC DNA]</scope>
    <source>
        <strain evidence="3 4">YOKOZUNA-1</strain>
    </source>
</reference>
<name>A0A1D1UDC3_RAMVA</name>
<evidence type="ECO:0000256" key="1">
    <source>
        <dbReference type="SAM" id="Coils"/>
    </source>
</evidence>
<organism evidence="3 4">
    <name type="scientific">Ramazzottius varieornatus</name>
    <name type="common">Water bear</name>
    <name type="synonym">Tardigrade</name>
    <dbReference type="NCBI Taxonomy" id="947166"/>
    <lineage>
        <taxon>Eukaryota</taxon>
        <taxon>Metazoa</taxon>
        <taxon>Ecdysozoa</taxon>
        <taxon>Tardigrada</taxon>
        <taxon>Eutardigrada</taxon>
        <taxon>Parachela</taxon>
        <taxon>Hypsibioidea</taxon>
        <taxon>Ramazzottiidae</taxon>
        <taxon>Ramazzottius</taxon>
    </lineage>
</organism>
<comment type="caution">
    <text evidence="3">The sequence shown here is derived from an EMBL/GenBank/DDBJ whole genome shotgun (WGS) entry which is preliminary data.</text>
</comment>
<dbReference type="AlphaFoldDB" id="A0A1D1UDC3"/>
<accession>A0A1D1UDC3</accession>
<feature type="coiled-coil region" evidence="1">
    <location>
        <begin position="40"/>
        <end position="67"/>
    </location>
</feature>